<feature type="transmembrane region" description="Helical" evidence="6">
    <location>
        <begin position="268"/>
        <end position="293"/>
    </location>
</feature>
<feature type="transmembrane region" description="Helical" evidence="6">
    <location>
        <begin position="221"/>
        <end position="248"/>
    </location>
</feature>
<feature type="transmembrane region" description="Helical" evidence="6">
    <location>
        <begin position="374"/>
        <end position="397"/>
    </location>
</feature>
<dbReference type="GO" id="GO:0005886">
    <property type="term" value="C:plasma membrane"/>
    <property type="evidence" value="ECO:0007669"/>
    <property type="project" value="UniProtKB-SubCell"/>
</dbReference>
<feature type="transmembrane region" description="Helical" evidence="6">
    <location>
        <begin position="110"/>
        <end position="132"/>
    </location>
</feature>
<dbReference type="Pfam" id="PF13520">
    <property type="entry name" value="AA_permease_2"/>
    <property type="match status" value="1"/>
</dbReference>
<evidence type="ECO:0000256" key="5">
    <source>
        <dbReference type="ARBA" id="ARBA00023136"/>
    </source>
</evidence>
<feature type="transmembrane region" description="Helical" evidence="6">
    <location>
        <begin position="83"/>
        <end position="104"/>
    </location>
</feature>
<dbReference type="EMBL" id="CP059319">
    <property type="protein sequence ID" value="QTH23796.1"/>
    <property type="molecule type" value="Genomic_DNA"/>
</dbReference>
<keyword evidence="5 6" id="KW-0472">Membrane</keyword>
<feature type="transmembrane region" description="Helical" evidence="6">
    <location>
        <begin position="319"/>
        <end position="337"/>
    </location>
</feature>
<feature type="transmembrane region" description="Helical" evidence="6">
    <location>
        <begin position="12"/>
        <end position="32"/>
    </location>
</feature>
<evidence type="ECO:0000256" key="1">
    <source>
        <dbReference type="ARBA" id="ARBA00004651"/>
    </source>
</evidence>
<feature type="transmembrane region" description="Helical" evidence="6">
    <location>
        <begin position="184"/>
        <end position="200"/>
    </location>
</feature>
<reference evidence="7" key="2">
    <citation type="submission" date="2021-04" db="EMBL/GenBank/DDBJ databases">
        <title>Isolation and genomic analysis of the ibuprofen-degrading bacterium Sphingomonas strain MPO218.</title>
        <authorList>
            <person name="Aulestia M."/>
            <person name="Flores A."/>
            <person name="Mangas E.L."/>
            <person name="Perez-Pulido A.J."/>
            <person name="Santero E."/>
            <person name="Camacho E.M."/>
        </authorList>
    </citation>
    <scope>NUCLEOTIDE SEQUENCE</scope>
    <source>
        <strain evidence="7">MPO218</strain>
    </source>
</reference>
<dbReference type="Gene3D" id="1.20.1740.10">
    <property type="entry name" value="Amino acid/polyamine transporter I"/>
    <property type="match status" value="1"/>
</dbReference>
<feature type="transmembrane region" description="Helical" evidence="6">
    <location>
        <begin position="38"/>
        <end position="62"/>
    </location>
</feature>
<dbReference type="InterPro" id="IPR002293">
    <property type="entry name" value="AA/rel_permease1"/>
</dbReference>
<feature type="transmembrane region" description="Helical" evidence="6">
    <location>
        <begin position="343"/>
        <end position="362"/>
    </location>
</feature>
<dbReference type="OMA" id="FICSWVY"/>
<comment type="subcellular location">
    <subcellularLocation>
        <location evidence="1">Cell membrane</location>
        <topology evidence="1">Multi-pass membrane protein</topology>
    </subcellularLocation>
</comment>
<keyword evidence="2" id="KW-1003">Cell membrane</keyword>
<name>A0A975D6F3_9SPHN</name>
<dbReference type="PANTHER" id="PTHR42770">
    <property type="entry name" value="AMINO ACID TRANSPORTER-RELATED"/>
    <property type="match status" value="1"/>
</dbReference>
<dbReference type="PIRSF" id="PIRSF006060">
    <property type="entry name" value="AA_transporter"/>
    <property type="match status" value="1"/>
</dbReference>
<gene>
    <name evidence="7" type="ORF">HRJ34_09970</name>
</gene>
<dbReference type="InterPro" id="IPR050367">
    <property type="entry name" value="APC_superfamily"/>
</dbReference>
<keyword evidence="3 6" id="KW-0812">Transmembrane</keyword>
<reference evidence="7" key="1">
    <citation type="submission" date="2020-07" db="EMBL/GenBank/DDBJ databases">
        <authorList>
            <person name="Camacho E."/>
        </authorList>
    </citation>
    <scope>NUCLEOTIDE SEQUENCE</scope>
    <source>
        <strain evidence="7">MPO218</strain>
    </source>
</reference>
<feature type="transmembrane region" description="Helical" evidence="6">
    <location>
        <begin position="403"/>
        <end position="423"/>
    </location>
</feature>
<organism evidence="7 8">
    <name type="scientific">Rhizorhabdus wittichii</name>
    <dbReference type="NCBI Taxonomy" id="160791"/>
    <lineage>
        <taxon>Bacteria</taxon>
        <taxon>Pseudomonadati</taxon>
        <taxon>Pseudomonadota</taxon>
        <taxon>Alphaproteobacteria</taxon>
        <taxon>Sphingomonadales</taxon>
        <taxon>Sphingomonadaceae</taxon>
        <taxon>Rhizorhabdus</taxon>
    </lineage>
</organism>
<evidence type="ECO:0000256" key="3">
    <source>
        <dbReference type="ARBA" id="ARBA00022692"/>
    </source>
</evidence>
<dbReference type="PANTHER" id="PTHR42770:SF7">
    <property type="entry name" value="MEMBRANE PROTEIN"/>
    <property type="match status" value="1"/>
</dbReference>
<dbReference type="RefSeq" id="WP_012050531.1">
    <property type="nucleotide sequence ID" value="NZ_CP059319.1"/>
</dbReference>
<evidence type="ECO:0000313" key="7">
    <source>
        <dbReference type="EMBL" id="QTH23796.1"/>
    </source>
</evidence>
<dbReference type="Proteomes" id="UP000664914">
    <property type="component" value="Chromosome"/>
</dbReference>
<accession>A0A975D6F3</accession>
<dbReference type="GO" id="GO:0022857">
    <property type="term" value="F:transmembrane transporter activity"/>
    <property type="evidence" value="ECO:0007669"/>
    <property type="project" value="InterPro"/>
</dbReference>
<feature type="transmembrane region" description="Helical" evidence="6">
    <location>
        <begin position="144"/>
        <end position="164"/>
    </location>
</feature>
<dbReference type="AlphaFoldDB" id="A0A975D6F3"/>
<evidence type="ECO:0000313" key="8">
    <source>
        <dbReference type="Proteomes" id="UP000664914"/>
    </source>
</evidence>
<evidence type="ECO:0000256" key="2">
    <source>
        <dbReference type="ARBA" id="ARBA00022475"/>
    </source>
</evidence>
<evidence type="ECO:0000256" key="6">
    <source>
        <dbReference type="SAM" id="Phobius"/>
    </source>
</evidence>
<evidence type="ECO:0000256" key="4">
    <source>
        <dbReference type="ARBA" id="ARBA00022989"/>
    </source>
</evidence>
<proteinExistence type="predicted"/>
<keyword evidence="4 6" id="KW-1133">Transmembrane helix</keyword>
<sequence>MTLARSAIDWRHVAGLGVALVIAGQFSGWNYGLASAGWANMIVATLLMASLSFGLAQCLAELSAARPHAGGLYIYCEDAFGPFAGYLVGCAVVVALTIGTGAAAEFISAYATHVFGFGGWPLKIGIFVIILLLHLRGVGEAMRLMVGAGLLALAAILLFGVTMLPHFDPANLTLPGQRLHVDPRGVFSCIPFAIWLFIAVEQTAAAAEEVAEPARNMPRGIIAAVLTLLVTAMVVLVLGVGGGGIQHIGGADDPLYAAMASPEVGGTAGWATAFVGLGGIVGLLGTLFSLIYSTSRQIFALARDGRLPAILGRTNKRGAPDLALLLVVAVGVGMSAISPDKVLLIVVLSLSLSYVVLLASFIRLRLVRPDLPRPFRAAGGIGTALVCMILSGALFAACFQVDATVLAALGLLFAVIVLSYLRLPVRRAQPSSLLPEERSVDAS</sequence>
<protein>
    <submittedName>
        <fullName evidence="7">Amino acid permease</fullName>
    </submittedName>
</protein>